<dbReference type="GO" id="GO:0051082">
    <property type="term" value="F:unfolded protein binding"/>
    <property type="evidence" value="ECO:0007669"/>
    <property type="project" value="InterPro"/>
</dbReference>
<dbReference type="GO" id="GO:0015031">
    <property type="term" value="P:protein transport"/>
    <property type="evidence" value="ECO:0007669"/>
    <property type="project" value="UniProtKB-UniRule"/>
</dbReference>
<keyword evidence="4 6" id="KW-0811">Translocation</keyword>
<evidence type="ECO:0000256" key="4">
    <source>
        <dbReference type="ARBA" id="ARBA00023010"/>
    </source>
</evidence>
<dbReference type="EMBL" id="LT837803">
    <property type="protein sequence ID" value="SMB24042.1"/>
    <property type="molecule type" value="Genomic_DNA"/>
</dbReference>
<sequence>MSEQQAPVFSIEKVYAKDVSLEIPNAPQVFLERENPTIELQLHDGASTIEDGLYEVVVTATVTAKTGENTMFLVEVAQAGVFQIRNLPVENIEPVLGVACPNIIFPYLRETVSDLVTRAGFPPVLLAPINFEALYQQRMQAQQQVQANGELPIQ</sequence>
<keyword evidence="2 6" id="KW-0813">Transport</keyword>
<comment type="similarity">
    <text evidence="1 6">Belongs to the SecB family.</text>
</comment>
<dbReference type="GO" id="GO:0051262">
    <property type="term" value="P:protein tetramerization"/>
    <property type="evidence" value="ECO:0007669"/>
    <property type="project" value="InterPro"/>
</dbReference>
<comment type="subunit">
    <text evidence="6">Homotetramer, a dimer of dimers. One homotetramer interacts with 1 SecA dimer.</text>
</comment>
<keyword evidence="8" id="KW-1185">Reference proteome</keyword>
<gene>
    <name evidence="6 7" type="primary">secB</name>
    <name evidence="7" type="ORF">SDENCHOL_10975</name>
</gene>
<dbReference type="Proteomes" id="UP000242886">
    <property type="component" value="Chromosome SDENCHOL"/>
</dbReference>
<dbReference type="NCBIfam" id="NF004392">
    <property type="entry name" value="PRK05751.1-3"/>
    <property type="match status" value="1"/>
</dbReference>
<dbReference type="InterPro" id="IPR035958">
    <property type="entry name" value="SecB-like_sf"/>
</dbReference>
<evidence type="ECO:0000256" key="6">
    <source>
        <dbReference type="HAMAP-Rule" id="MF_00821"/>
    </source>
</evidence>
<dbReference type="GO" id="GO:0005737">
    <property type="term" value="C:cytoplasm"/>
    <property type="evidence" value="ECO:0007669"/>
    <property type="project" value="UniProtKB-SubCell"/>
</dbReference>
<evidence type="ECO:0000256" key="2">
    <source>
        <dbReference type="ARBA" id="ARBA00022448"/>
    </source>
</evidence>
<dbReference type="AlphaFoldDB" id="A0A7Z7HS08"/>
<dbReference type="RefSeq" id="WP_154716214.1">
    <property type="nucleotide sequence ID" value="NZ_LT837803.1"/>
</dbReference>
<dbReference type="PANTHER" id="PTHR36918:SF1">
    <property type="entry name" value="PROTEIN-EXPORT PROTEIN SECB"/>
    <property type="match status" value="1"/>
</dbReference>
<comment type="function">
    <text evidence="6">One of the proteins required for the normal export of preproteins out of the cell cytoplasm. It is a molecular chaperone that binds to a subset of precursor proteins, maintaining them in a translocation-competent state. It also specifically binds to its receptor SecA.</text>
</comment>
<keyword evidence="3 6" id="KW-0653">Protein transport</keyword>
<name>A0A7Z7HS08_9PROT</name>
<dbReference type="SUPFAM" id="SSF54611">
    <property type="entry name" value="SecB-like"/>
    <property type="match status" value="1"/>
</dbReference>
<evidence type="ECO:0000313" key="8">
    <source>
        <dbReference type="Proteomes" id="UP000242886"/>
    </source>
</evidence>
<proteinExistence type="inferred from homology"/>
<dbReference type="PRINTS" id="PR01594">
    <property type="entry name" value="SECBCHAPRONE"/>
</dbReference>
<evidence type="ECO:0000313" key="7">
    <source>
        <dbReference type="EMBL" id="SMB24042.1"/>
    </source>
</evidence>
<dbReference type="NCBIfam" id="NF004394">
    <property type="entry name" value="PRK05751.1-5"/>
    <property type="match status" value="1"/>
</dbReference>
<organism evidence="7 8">
    <name type="scientific">Sterolibacterium denitrificans</name>
    <dbReference type="NCBI Taxonomy" id="157592"/>
    <lineage>
        <taxon>Bacteria</taxon>
        <taxon>Pseudomonadati</taxon>
        <taxon>Pseudomonadota</taxon>
        <taxon>Betaproteobacteria</taxon>
        <taxon>Nitrosomonadales</taxon>
        <taxon>Sterolibacteriaceae</taxon>
        <taxon>Sterolibacterium</taxon>
    </lineage>
</organism>
<dbReference type="Gene3D" id="3.10.420.10">
    <property type="entry name" value="SecB-like"/>
    <property type="match status" value="1"/>
</dbReference>
<dbReference type="HAMAP" id="MF_00821">
    <property type="entry name" value="SecB"/>
    <property type="match status" value="1"/>
</dbReference>
<accession>A0A7Z7HS08</accession>
<protein>
    <recommendedName>
        <fullName evidence="6">Protein-export protein SecB</fullName>
    </recommendedName>
</protein>
<dbReference type="Pfam" id="PF02556">
    <property type="entry name" value="SecB"/>
    <property type="match status" value="1"/>
</dbReference>
<evidence type="ECO:0000256" key="3">
    <source>
        <dbReference type="ARBA" id="ARBA00022927"/>
    </source>
</evidence>
<evidence type="ECO:0000256" key="1">
    <source>
        <dbReference type="ARBA" id="ARBA00009990"/>
    </source>
</evidence>
<dbReference type="GO" id="GO:0006457">
    <property type="term" value="P:protein folding"/>
    <property type="evidence" value="ECO:0007669"/>
    <property type="project" value="UniProtKB-UniRule"/>
</dbReference>
<comment type="subcellular location">
    <subcellularLocation>
        <location evidence="6">Cytoplasm</location>
    </subcellularLocation>
</comment>
<dbReference type="NCBIfam" id="TIGR00809">
    <property type="entry name" value="secB"/>
    <property type="match status" value="1"/>
</dbReference>
<reference evidence="7" key="1">
    <citation type="submission" date="2017-03" db="EMBL/GenBank/DDBJ databases">
        <authorList>
            <consortium name="AG Boll"/>
        </authorList>
    </citation>
    <scope>NUCLEOTIDE SEQUENCE [LARGE SCALE GENOMIC DNA]</scope>
    <source>
        <strain evidence="7">Chol</strain>
    </source>
</reference>
<dbReference type="NCBIfam" id="NF004393">
    <property type="entry name" value="PRK05751.1-4"/>
    <property type="match status" value="1"/>
</dbReference>
<keyword evidence="5 6" id="KW-0143">Chaperone</keyword>
<dbReference type="InterPro" id="IPR003708">
    <property type="entry name" value="SecB"/>
</dbReference>
<keyword evidence="6" id="KW-0963">Cytoplasm</keyword>
<evidence type="ECO:0000256" key="5">
    <source>
        <dbReference type="ARBA" id="ARBA00023186"/>
    </source>
</evidence>
<dbReference type="PANTHER" id="PTHR36918">
    <property type="match status" value="1"/>
</dbReference>